<evidence type="ECO:0000313" key="11">
    <source>
        <dbReference type="EMBL" id="CAK7918300.1"/>
    </source>
</evidence>
<dbReference type="Gene3D" id="3.40.50.150">
    <property type="entry name" value="Vaccinia Virus protein VP39"/>
    <property type="match status" value="1"/>
</dbReference>
<dbReference type="SUPFAM" id="SSF53335">
    <property type="entry name" value="S-adenosyl-L-methionine-dependent methyltransferases"/>
    <property type="match status" value="1"/>
</dbReference>
<keyword evidence="6" id="KW-0808">Transferase</keyword>
<evidence type="ECO:0000256" key="2">
    <source>
        <dbReference type="ARBA" id="ARBA00004496"/>
    </source>
</evidence>
<evidence type="ECO:0000313" key="12">
    <source>
        <dbReference type="Proteomes" id="UP001497600"/>
    </source>
</evidence>
<keyword evidence="8" id="KW-0539">Nucleus</keyword>
<keyword evidence="4" id="KW-0963">Cytoplasm</keyword>
<proteinExistence type="inferred from homology"/>
<dbReference type="Proteomes" id="UP001497600">
    <property type="component" value="Chromosome G"/>
</dbReference>
<keyword evidence="12" id="KW-1185">Reference proteome</keyword>
<evidence type="ECO:0000256" key="4">
    <source>
        <dbReference type="ARBA" id="ARBA00022490"/>
    </source>
</evidence>
<dbReference type="InterPro" id="IPR019410">
    <property type="entry name" value="Methyltransf_16"/>
</dbReference>
<evidence type="ECO:0000256" key="7">
    <source>
        <dbReference type="ARBA" id="ARBA00022691"/>
    </source>
</evidence>
<evidence type="ECO:0000256" key="6">
    <source>
        <dbReference type="ARBA" id="ARBA00022679"/>
    </source>
</evidence>
<evidence type="ECO:0000256" key="1">
    <source>
        <dbReference type="ARBA" id="ARBA00004123"/>
    </source>
</evidence>
<keyword evidence="7" id="KW-0949">S-adenosyl-L-methionine</keyword>
<evidence type="ECO:0000256" key="3">
    <source>
        <dbReference type="ARBA" id="ARBA00012533"/>
    </source>
</evidence>
<accession>A0ABP0EK51</accession>
<dbReference type="GO" id="GO:0032259">
    <property type="term" value="P:methylation"/>
    <property type="evidence" value="ECO:0007669"/>
    <property type="project" value="UniProtKB-KW"/>
</dbReference>
<dbReference type="PANTHER" id="PTHR14614">
    <property type="entry name" value="HEPATOCELLULAR CARCINOMA-ASSOCIATED ANTIGEN"/>
    <property type="match status" value="1"/>
</dbReference>
<sequence length="357" mass="40200">MSFSFGFNNDDISDDEVEGRHQENTPVESPLVALSASLDSKVLPKLHTLESILSELQNVKLTFDNYMTPIGGNVTYRRELFDIKHQVMCEDEQSDLVNDILMGNSNDVDLKKDVYEGGFKSWECSYDAVDKLVQLYQQPEFNKATILDLGCGTALPSCQILMQRLQNKTLALNKSTRMTLILSDFNYEVLRLVTVPNLLIHWASTVDPKKLHELTQNEESEGPVMANDELLLTPRLLEEFMEHLKQENIEIQFISGSWGQEFLEILSNLGNSIDLVISSETIYSLDTLPIVAETILKLLETNNSCLGLIAAKNFYFGVGGSVAEFVNYINKKDTSVIVNVNEVNSQLKRSLVEVYKA</sequence>
<protein>
    <recommendedName>
        <fullName evidence="3">protein-histidine N-methyltransferase</fullName>
        <ecNumber evidence="3">2.1.1.85</ecNumber>
    </recommendedName>
</protein>
<evidence type="ECO:0000256" key="5">
    <source>
        <dbReference type="ARBA" id="ARBA00022603"/>
    </source>
</evidence>
<dbReference type="PANTHER" id="PTHR14614:SF39">
    <property type="entry name" value="HISTIDINE PROTEIN METHYLTRANSFERASE 1 HOMOLOG"/>
    <property type="match status" value="1"/>
</dbReference>
<feature type="region of interest" description="Disordered" evidence="10">
    <location>
        <begin position="1"/>
        <end position="26"/>
    </location>
</feature>
<comment type="similarity">
    <text evidence="9">Belongs to the methyltransferase superfamily. METTL18 family.</text>
</comment>
<name>A0ABP0EK51_9ASCO</name>
<gene>
    <name evidence="11" type="primary">HPM1</name>
    <name evidence="11" type="ORF">CAAN4_G12618</name>
</gene>
<reference evidence="11 12" key="1">
    <citation type="submission" date="2024-01" db="EMBL/GenBank/DDBJ databases">
        <authorList>
            <consortium name="Genoscope - CEA"/>
            <person name="William W."/>
        </authorList>
    </citation>
    <scope>NUCLEOTIDE SEQUENCE [LARGE SCALE GENOMIC DNA]</scope>
    <source>
        <strain evidence="11 12">29B2s-10</strain>
    </source>
</reference>
<dbReference type="EC" id="2.1.1.85" evidence="3"/>
<evidence type="ECO:0000256" key="10">
    <source>
        <dbReference type="SAM" id="MobiDB-lite"/>
    </source>
</evidence>
<evidence type="ECO:0000256" key="9">
    <source>
        <dbReference type="ARBA" id="ARBA00038126"/>
    </source>
</evidence>
<keyword evidence="5 11" id="KW-0489">Methyltransferase</keyword>
<dbReference type="GO" id="GO:0008168">
    <property type="term" value="F:methyltransferase activity"/>
    <property type="evidence" value="ECO:0007669"/>
    <property type="project" value="UniProtKB-KW"/>
</dbReference>
<dbReference type="InterPro" id="IPR029063">
    <property type="entry name" value="SAM-dependent_MTases_sf"/>
</dbReference>
<comment type="subcellular location">
    <subcellularLocation>
        <location evidence="2">Cytoplasm</location>
    </subcellularLocation>
    <subcellularLocation>
        <location evidence="1">Nucleus</location>
    </subcellularLocation>
</comment>
<evidence type="ECO:0000256" key="8">
    <source>
        <dbReference type="ARBA" id="ARBA00023242"/>
    </source>
</evidence>
<organism evidence="11 12">
    <name type="scientific">[Candida] anglica</name>
    <dbReference type="NCBI Taxonomy" id="148631"/>
    <lineage>
        <taxon>Eukaryota</taxon>
        <taxon>Fungi</taxon>
        <taxon>Dikarya</taxon>
        <taxon>Ascomycota</taxon>
        <taxon>Saccharomycotina</taxon>
        <taxon>Pichiomycetes</taxon>
        <taxon>Debaryomycetaceae</taxon>
        <taxon>Kurtzmaniella</taxon>
    </lineage>
</organism>
<dbReference type="EMBL" id="OZ004259">
    <property type="protein sequence ID" value="CAK7918300.1"/>
    <property type="molecule type" value="Genomic_DNA"/>
</dbReference>